<dbReference type="GO" id="GO:0003999">
    <property type="term" value="F:adenine phosphoribosyltransferase activity"/>
    <property type="evidence" value="ECO:0007669"/>
    <property type="project" value="UniProtKB-EC"/>
</dbReference>
<keyword evidence="13" id="KW-1185">Reference proteome</keyword>
<dbReference type="AlphaFoldDB" id="A0A0D2F463"/>
<dbReference type="OrthoDB" id="4149894at2759"/>
<dbReference type="Gene3D" id="3.40.50.2020">
    <property type="match status" value="1"/>
</dbReference>
<organism evidence="12 13">
    <name type="scientific">Cladophialophora bantiana (strain ATCC 10958 / CBS 173.52 / CDC B-1940 / NIH 8579)</name>
    <name type="common">Xylohypha bantiana</name>
    <dbReference type="NCBI Taxonomy" id="1442370"/>
    <lineage>
        <taxon>Eukaryota</taxon>
        <taxon>Fungi</taxon>
        <taxon>Dikarya</taxon>
        <taxon>Ascomycota</taxon>
        <taxon>Pezizomycotina</taxon>
        <taxon>Eurotiomycetes</taxon>
        <taxon>Chaetothyriomycetidae</taxon>
        <taxon>Chaetothyriales</taxon>
        <taxon>Herpotrichiellaceae</taxon>
        <taxon>Cladophialophora</taxon>
    </lineage>
</organism>
<evidence type="ECO:0000256" key="7">
    <source>
        <dbReference type="ARBA" id="ARBA00022490"/>
    </source>
</evidence>
<dbReference type="GO" id="GO:0005829">
    <property type="term" value="C:cytosol"/>
    <property type="evidence" value="ECO:0007669"/>
    <property type="project" value="TreeGrafter"/>
</dbReference>
<keyword evidence="9" id="KW-0808">Transferase</keyword>
<reference evidence="12" key="1">
    <citation type="submission" date="2015-01" db="EMBL/GenBank/DDBJ databases">
        <title>The Genome Sequence of Cladophialophora bantiana CBS 173.52.</title>
        <authorList>
            <consortium name="The Broad Institute Genomics Platform"/>
            <person name="Cuomo C."/>
            <person name="de Hoog S."/>
            <person name="Gorbushina A."/>
            <person name="Stielow B."/>
            <person name="Teixiera M."/>
            <person name="Abouelleil A."/>
            <person name="Chapman S.B."/>
            <person name="Priest M."/>
            <person name="Young S.K."/>
            <person name="Wortman J."/>
            <person name="Nusbaum C."/>
            <person name="Birren B."/>
        </authorList>
    </citation>
    <scope>NUCLEOTIDE SEQUENCE [LARGE SCALE GENOMIC DNA]</scope>
    <source>
        <strain evidence="12">CBS 173.52</strain>
    </source>
</reference>
<comment type="pathway">
    <text evidence="3">Purine metabolism; AMP biosynthesis via salvage pathway; AMP from adenine: step 1/1.</text>
</comment>
<evidence type="ECO:0000256" key="10">
    <source>
        <dbReference type="ARBA" id="ARBA00022726"/>
    </source>
</evidence>
<evidence type="ECO:0000256" key="4">
    <source>
        <dbReference type="ARBA" id="ARBA00008391"/>
    </source>
</evidence>
<dbReference type="HOGENOM" id="CLU_019466_2_0_1"/>
<dbReference type="GO" id="GO:0006166">
    <property type="term" value="P:purine ribonucleoside salvage"/>
    <property type="evidence" value="ECO:0007669"/>
    <property type="project" value="UniProtKB-KW"/>
</dbReference>
<evidence type="ECO:0000259" key="11">
    <source>
        <dbReference type="Pfam" id="PF00156"/>
    </source>
</evidence>
<evidence type="ECO:0000256" key="2">
    <source>
        <dbReference type="ARBA" id="ARBA00004496"/>
    </source>
</evidence>
<dbReference type="Proteomes" id="UP000053789">
    <property type="component" value="Unassembled WGS sequence"/>
</dbReference>
<dbReference type="Pfam" id="PF00156">
    <property type="entry name" value="Pribosyltran"/>
    <property type="match status" value="1"/>
</dbReference>
<evidence type="ECO:0000313" key="12">
    <source>
        <dbReference type="EMBL" id="KIW96986.1"/>
    </source>
</evidence>
<comment type="catalytic activity">
    <reaction evidence="1">
        <text>AMP + diphosphate = 5-phospho-alpha-D-ribose 1-diphosphate + adenine</text>
        <dbReference type="Rhea" id="RHEA:16609"/>
        <dbReference type="ChEBI" id="CHEBI:16708"/>
        <dbReference type="ChEBI" id="CHEBI:33019"/>
        <dbReference type="ChEBI" id="CHEBI:58017"/>
        <dbReference type="ChEBI" id="CHEBI:456215"/>
        <dbReference type="EC" id="2.4.2.7"/>
    </reaction>
</comment>
<evidence type="ECO:0000256" key="5">
    <source>
        <dbReference type="ARBA" id="ARBA00011738"/>
    </source>
</evidence>
<comment type="similarity">
    <text evidence="4">Belongs to the purine/pyrimidine phosphoribosyltransferase family.</text>
</comment>
<evidence type="ECO:0000313" key="13">
    <source>
        <dbReference type="Proteomes" id="UP000053789"/>
    </source>
</evidence>
<dbReference type="RefSeq" id="XP_016623655.1">
    <property type="nucleotide sequence ID" value="XM_016760134.1"/>
</dbReference>
<accession>A0A0D2F463</accession>
<dbReference type="PANTHER" id="PTHR11776">
    <property type="entry name" value="ADENINE PHOSPHORIBOSYLTRANSFERASE"/>
    <property type="match status" value="1"/>
</dbReference>
<proteinExistence type="inferred from homology"/>
<keyword evidence="10" id="KW-0660">Purine salvage</keyword>
<feature type="domain" description="Phosphoribosyltransferase" evidence="11">
    <location>
        <begin position="2"/>
        <end position="103"/>
    </location>
</feature>
<evidence type="ECO:0000256" key="8">
    <source>
        <dbReference type="ARBA" id="ARBA00022676"/>
    </source>
</evidence>
<evidence type="ECO:0000256" key="6">
    <source>
        <dbReference type="ARBA" id="ARBA00011893"/>
    </source>
</evidence>
<protein>
    <recommendedName>
        <fullName evidence="6">adenine phosphoribosyltransferase</fullName>
        <ecNumber evidence="6">2.4.2.7</ecNumber>
    </recommendedName>
</protein>
<name>A0A0D2F463_CLAB1</name>
<sequence length="137" mass="14555">MVTCEAGGFVNPSALASQVDVPLVLIREADKLRPPTISVIKSPSHISLSVSNDSKQKRIEMGRDVVSKGEPGVVDDVLSTGETLCVVIRLLQEAGLSAEDISVMVVAEFPLHRGRELLCQRGFGGINIQCLLVFGGA</sequence>
<dbReference type="InterPro" id="IPR029057">
    <property type="entry name" value="PRTase-like"/>
</dbReference>
<dbReference type="EMBL" id="KN846982">
    <property type="protein sequence ID" value="KIW96986.1"/>
    <property type="molecule type" value="Genomic_DNA"/>
</dbReference>
<gene>
    <name evidence="12" type="ORF">Z519_02377</name>
</gene>
<comment type="subcellular location">
    <subcellularLocation>
        <location evidence="2">Cytoplasm</location>
    </subcellularLocation>
</comment>
<dbReference type="EC" id="2.4.2.7" evidence="6"/>
<keyword evidence="8" id="KW-0328">Glycosyltransferase</keyword>
<evidence type="ECO:0000256" key="1">
    <source>
        <dbReference type="ARBA" id="ARBA00000868"/>
    </source>
</evidence>
<dbReference type="InterPro" id="IPR050120">
    <property type="entry name" value="Adenine_PRTase"/>
</dbReference>
<dbReference type="InterPro" id="IPR000836">
    <property type="entry name" value="PRTase_dom"/>
</dbReference>
<evidence type="ECO:0000256" key="3">
    <source>
        <dbReference type="ARBA" id="ARBA00004659"/>
    </source>
</evidence>
<evidence type="ECO:0000256" key="9">
    <source>
        <dbReference type="ARBA" id="ARBA00022679"/>
    </source>
</evidence>
<dbReference type="VEuPathDB" id="FungiDB:Z519_02377"/>
<keyword evidence="7" id="KW-0963">Cytoplasm</keyword>
<dbReference type="SUPFAM" id="SSF53271">
    <property type="entry name" value="PRTase-like"/>
    <property type="match status" value="1"/>
</dbReference>
<dbReference type="GeneID" id="27695305"/>
<dbReference type="PANTHER" id="PTHR11776:SF7">
    <property type="entry name" value="PHOSPHORIBOSYLTRANSFERASE DOMAIN-CONTAINING PROTEIN"/>
    <property type="match status" value="1"/>
</dbReference>
<comment type="subunit">
    <text evidence="5">Homodimer.</text>
</comment>
<dbReference type="CDD" id="cd06223">
    <property type="entry name" value="PRTases_typeI"/>
    <property type="match status" value="1"/>
</dbReference>